<sequence>MEQPLRIIIIIICYMFCGMTSSTGDDSINPSMTSPFQGNSEQTKNDSNSNPPVWSTKMYVSIAVPITLLLLAVIIITVLFFICRHKRGRNIIQQESVHYGNSEVFRTAENNRYNLPEKGKDNSKPKPTKVEPIYINVQDARKVLTNRPVKPGECDVDRGRTENIYCNVGCDTQQ</sequence>
<dbReference type="EMBL" id="JABFDY010000012">
    <property type="protein sequence ID" value="KAF7700234.1"/>
    <property type="molecule type" value="Genomic_DNA"/>
</dbReference>
<dbReference type="Proteomes" id="UP000606274">
    <property type="component" value="Unassembled WGS sequence"/>
</dbReference>
<evidence type="ECO:0000313" key="3">
    <source>
        <dbReference type="EMBL" id="KAF7700234.1"/>
    </source>
</evidence>
<dbReference type="AlphaFoldDB" id="A0A8T0B251"/>
<reference evidence="3" key="1">
    <citation type="submission" date="2020-08" db="EMBL/GenBank/DDBJ databases">
        <title>Chromosome-level assembly of Southern catfish (Silurus meridionalis) provides insights into visual adaptation to the nocturnal and benthic lifestyles.</title>
        <authorList>
            <person name="Zhang Y."/>
            <person name="Wang D."/>
            <person name="Peng Z."/>
        </authorList>
    </citation>
    <scope>NUCLEOTIDE SEQUENCE</scope>
    <source>
        <strain evidence="3">SWU-2019-XX</strain>
        <tissue evidence="3">Muscle</tissue>
    </source>
</reference>
<name>A0A8T0B251_SILME</name>
<keyword evidence="4" id="KW-1185">Reference proteome</keyword>
<organism evidence="3 4">
    <name type="scientific">Silurus meridionalis</name>
    <name type="common">Southern catfish</name>
    <name type="synonym">Silurus soldatovi meridionalis</name>
    <dbReference type="NCBI Taxonomy" id="175797"/>
    <lineage>
        <taxon>Eukaryota</taxon>
        <taxon>Metazoa</taxon>
        <taxon>Chordata</taxon>
        <taxon>Craniata</taxon>
        <taxon>Vertebrata</taxon>
        <taxon>Euteleostomi</taxon>
        <taxon>Actinopterygii</taxon>
        <taxon>Neopterygii</taxon>
        <taxon>Teleostei</taxon>
        <taxon>Ostariophysi</taxon>
        <taxon>Siluriformes</taxon>
        <taxon>Siluridae</taxon>
        <taxon>Silurus</taxon>
    </lineage>
</organism>
<feature type="transmembrane region" description="Helical" evidence="2">
    <location>
        <begin position="7"/>
        <end position="24"/>
    </location>
</feature>
<evidence type="ECO:0000256" key="2">
    <source>
        <dbReference type="SAM" id="Phobius"/>
    </source>
</evidence>
<keyword evidence="2" id="KW-1133">Transmembrane helix</keyword>
<feature type="transmembrane region" description="Helical" evidence="2">
    <location>
        <begin position="58"/>
        <end position="83"/>
    </location>
</feature>
<accession>A0A8T0B251</accession>
<proteinExistence type="predicted"/>
<gene>
    <name evidence="3" type="ORF">HF521_003192</name>
</gene>
<feature type="region of interest" description="Disordered" evidence="1">
    <location>
        <begin position="27"/>
        <end position="50"/>
    </location>
</feature>
<keyword evidence="2" id="KW-0472">Membrane</keyword>
<evidence type="ECO:0000256" key="1">
    <source>
        <dbReference type="SAM" id="MobiDB-lite"/>
    </source>
</evidence>
<comment type="caution">
    <text evidence="3">The sequence shown here is derived from an EMBL/GenBank/DDBJ whole genome shotgun (WGS) entry which is preliminary data.</text>
</comment>
<evidence type="ECO:0000313" key="4">
    <source>
        <dbReference type="Proteomes" id="UP000606274"/>
    </source>
</evidence>
<keyword evidence="2" id="KW-0812">Transmembrane</keyword>
<protein>
    <submittedName>
        <fullName evidence="3">Uncharacterized protein</fullName>
    </submittedName>
</protein>